<reference evidence="2 3" key="1">
    <citation type="submission" date="2006-10" db="EMBL/GenBank/DDBJ databases">
        <title>The Genome Sequence of Batrachochytrium dendrobatidis JEL423.</title>
        <authorList>
            <consortium name="The Broad Institute Genome Sequencing Platform"/>
            <person name="Birren B."/>
            <person name="Lander E."/>
            <person name="Galagan J."/>
            <person name="Cuomo C."/>
            <person name="Devon K."/>
            <person name="Jaffe D."/>
            <person name="Butler J."/>
            <person name="Alvarez P."/>
            <person name="Gnerre S."/>
            <person name="Grabherr M."/>
            <person name="Kleber M."/>
            <person name="Mauceli E."/>
            <person name="Brockman W."/>
            <person name="Young S."/>
            <person name="LaButti K."/>
            <person name="Sykes S."/>
            <person name="DeCaprio D."/>
            <person name="Crawford M."/>
            <person name="Koehrsen M."/>
            <person name="Engels R."/>
            <person name="Montgomery P."/>
            <person name="Pearson M."/>
            <person name="Howarth C."/>
            <person name="Larson L."/>
            <person name="White J."/>
            <person name="O'Leary S."/>
            <person name="Kodira C."/>
            <person name="Zeng Q."/>
            <person name="Yandava C."/>
            <person name="Alvarado L."/>
            <person name="Longcore J."/>
            <person name="James T."/>
        </authorList>
    </citation>
    <scope>NUCLEOTIDE SEQUENCE [LARGE SCALE GENOMIC DNA]</scope>
    <source>
        <strain evidence="2 3">JEL423</strain>
    </source>
</reference>
<dbReference type="EMBL" id="DS022310">
    <property type="protein sequence ID" value="OAJ43752.1"/>
    <property type="molecule type" value="Genomic_DNA"/>
</dbReference>
<dbReference type="Gene3D" id="3.10.110.10">
    <property type="entry name" value="Ubiquitin Conjugating Enzyme"/>
    <property type="match status" value="1"/>
</dbReference>
<protein>
    <recommendedName>
        <fullName evidence="1">UBC core domain-containing protein</fullName>
    </recommendedName>
</protein>
<feature type="domain" description="UBC core" evidence="1">
    <location>
        <begin position="156"/>
        <end position="322"/>
    </location>
</feature>
<dbReference type="SUPFAM" id="SSF54495">
    <property type="entry name" value="UBC-like"/>
    <property type="match status" value="1"/>
</dbReference>
<name>A0A177WV40_BATDL</name>
<dbReference type="VEuPathDB" id="FungiDB:BDEG_27080"/>
<dbReference type="CDD" id="cd23814">
    <property type="entry name" value="UEV_AKTIP"/>
    <property type="match status" value="1"/>
</dbReference>
<dbReference type="eggNOG" id="KOG0429">
    <property type="taxonomic scope" value="Eukaryota"/>
</dbReference>
<organism evidence="2 3">
    <name type="scientific">Batrachochytrium dendrobatidis (strain JEL423)</name>
    <dbReference type="NCBI Taxonomy" id="403673"/>
    <lineage>
        <taxon>Eukaryota</taxon>
        <taxon>Fungi</taxon>
        <taxon>Fungi incertae sedis</taxon>
        <taxon>Chytridiomycota</taxon>
        <taxon>Chytridiomycota incertae sedis</taxon>
        <taxon>Chytridiomycetes</taxon>
        <taxon>Rhizophydiales</taxon>
        <taxon>Rhizophydiales incertae sedis</taxon>
        <taxon>Batrachochytrium</taxon>
    </lineage>
</organism>
<evidence type="ECO:0000313" key="3">
    <source>
        <dbReference type="Proteomes" id="UP000077115"/>
    </source>
</evidence>
<dbReference type="InterPro" id="IPR016135">
    <property type="entry name" value="UBQ-conjugating_enzyme/RWD"/>
</dbReference>
<gene>
    <name evidence="2" type="ORF">BDEG_27080</name>
</gene>
<evidence type="ECO:0000313" key="2">
    <source>
        <dbReference type="EMBL" id="OAJ43752.1"/>
    </source>
</evidence>
<dbReference type="SMART" id="SM00212">
    <property type="entry name" value="UBCc"/>
    <property type="match status" value="1"/>
</dbReference>
<proteinExistence type="predicted"/>
<evidence type="ECO:0000259" key="1">
    <source>
        <dbReference type="PROSITE" id="PS50127"/>
    </source>
</evidence>
<dbReference type="AlphaFoldDB" id="A0A177WV40"/>
<sequence length="379" mass="42141">MDVGAAKESDKEDFAVLYALGFGVDKSDWMGISSGQDWSSFLSSISQFNGRSHDSQRHLSDEASASVSLHSSSASVLLHSSLLEQSLIPSEPRLPMNSIRRPSHDRQLRSATSAIWPSIKRLSFSIKPTRSFTDLGVVSSRHHPTSRIHSTHTRQFAEKCLQLEYTTLRVLAPSGVYILPVPEAPTLWQGVVFMNEGLFNGGIFRFVIEAGDTYPDTIPVMRFTSLLFHPLVDPLTGVLDSTEVFPSGNSIPMGVVVLIQYMKRILKVDVDDMVLWSLKKLQNSVSNLKQAAPCNMDACKLILNDRNAFMDKAKRSVDASKKYIYEDPDSEIKFSPWDIDVHNRVLHILLTSNSAAEAIDGAFSSKAFDEMHSEMSETT</sequence>
<dbReference type="OrthoDB" id="2158906at2759"/>
<dbReference type="Proteomes" id="UP000077115">
    <property type="component" value="Unassembled WGS sequence"/>
</dbReference>
<dbReference type="InterPro" id="IPR000608">
    <property type="entry name" value="UBC"/>
</dbReference>
<dbReference type="STRING" id="403673.A0A177WV40"/>
<dbReference type="PROSITE" id="PS50127">
    <property type="entry name" value="UBC_2"/>
    <property type="match status" value="1"/>
</dbReference>
<reference evidence="2 3" key="2">
    <citation type="submission" date="2016-05" db="EMBL/GenBank/DDBJ databases">
        <title>Lineage-specific infection strategies underlie the spectrum of fungal disease in amphibians.</title>
        <authorList>
            <person name="Cuomo C.A."/>
            <person name="Farrer R.A."/>
            <person name="James T."/>
            <person name="Longcore J."/>
            <person name="Birren B."/>
        </authorList>
    </citation>
    <scope>NUCLEOTIDE SEQUENCE [LARGE SCALE GENOMIC DNA]</scope>
    <source>
        <strain evidence="2 3">JEL423</strain>
    </source>
</reference>
<accession>A0A177WV40</accession>
<dbReference type="Pfam" id="PF00179">
    <property type="entry name" value="UQ_con"/>
    <property type="match status" value="1"/>
</dbReference>